<dbReference type="AlphaFoldDB" id="A0A9J6CLK9"/>
<accession>A0A9J6CLK9</accession>
<gene>
    <name evidence="3" type="ORF">PVAND_012060</name>
</gene>
<dbReference type="PANTHER" id="PTHR12243:SF67">
    <property type="entry name" value="COREPRESSOR OF PANGOLIN, ISOFORM A-RELATED"/>
    <property type="match status" value="1"/>
</dbReference>
<feature type="domain" description="MADF" evidence="2">
    <location>
        <begin position="17"/>
        <end position="102"/>
    </location>
</feature>
<dbReference type="EMBL" id="JADBJN010000001">
    <property type="protein sequence ID" value="KAG5682727.1"/>
    <property type="molecule type" value="Genomic_DNA"/>
</dbReference>
<evidence type="ECO:0000313" key="3">
    <source>
        <dbReference type="EMBL" id="KAG5682727.1"/>
    </source>
</evidence>
<dbReference type="Pfam" id="PF10545">
    <property type="entry name" value="MADF_DNA_bdg"/>
    <property type="match status" value="2"/>
</dbReference>
<dbReference type="PROSITE" id="PS51029">
    <property type="entry name" value="MADF"/>
    <property type="match status" value="2"/>
</dbReference>
<name>A0A9J6CLK9_POLVA</name>
<sequence>MIKFRVKDEGPHIDDINLIELVREHQFIYDTHSPDYRNLPMRATVWAEIAKNLGIEDQNIVQKRWKVLREKFSVAYRKYVLNEINPSWMLYDSLTFLEPFVNLKPDNKKFSQSDDAITKYEPTVSKSPLDEHYLIKLIKERPVLYDKKHEDFRIADSRRKAWIEIAEIVGWNENNLQKRWRVIRDRFVRELRRTKNSYNDTHINCSTFFREMLFLTHHVRSKNYEVEAHFDSNDDDNSKEYEWHLKEEFSGINENQIISENVELLNEDPNYEHLEEVQYEEETLLEEVAYSNENEYIEHIYINNSQNEENVEYEAIVQQDLSEVHEPIETSVSIHKKRRISIENQEQQPSIITKRRATDTSQTDSNDSNDTTDEDIAFANTLCCMLKKVPQHLKTSIKLKLLQSFVEFESQHKLI</sequence>
<reference evidence="3" key="1">
    <citation type="submission" date="2021-03" db="EMBL/GenBank/DDBJ databases">
        <title>Chromosome level genome of the anhydrobiotic midge Polypedilum vanderplanki.</title>
        <authorList>
            <person name="Yoshida Y."/>
            <person name="Kikawada T."/>
            <person name="Gusev O."/>
        </authorList>
    </citation>
    <scope>NUCLEOTIDE SEQUENCE</scope>
    <source>
        <strain evidence="3">NIAS01</strain>
        <tissue evidence="3">Whole body or cell culture</tissue>
    </source>
</reference>
<dbReference type="InterPro" id="IPR039353">
    <property type="entry name" value="TF_Adf1"/>
</dbReference>
<keyword evidence="4" id="KW-1185">Reference proteome</keyword>
<comment type="caution">
    <text evidence="3">The sequence shown here is derived from an EMBL/GenBank/DDBJ whole genome shotgun (WGS) entry which is preliminary data.</text>
</comment>
<feature type="domain" description="MADF" evidence="2">
    <location>
        <begin position="133"/>
        <end position="220"/>
    </location>
</feature>
<proteinExistence type="predicted"/>
<dbReference type="Proteomes" id="UP001107558">
    <property type="component" value="Chromosome 1"/>
</dbReference>
<dbReference type="SMART" id="SM00595">
    <property type="entry name" value="MADF"/>
    <property type="match status" value="2"/>
</dbReference>
<protein>
    <recommendedName>
        <fullName evidence="2">MADF domain-containing protein</fullName>
    </recommendedName>
</protein>
<evidence type="ECO:0000313" key="4">
    <source>
        <dbReference type="Proteomes" id="UP001107558"/>
    </source>
</evidence>
<organism evidence="3 4">
    <name type="scientific">Polypedilum vanderplanki</name>
    <name type="common">Sleeping chironomid midge</name>
    <dbReference type="NCBI Taxonomy" id="319348"/>
    <lineage>
        <taxon>Eukaryota</taxon>
        <taxon>Metazoa</taxon>
        <taxon>Ecdysozoa</taxon>
        <taxon>Arthropoda</taxon>
        <taxon>Hexapoda</taxon>
        <taxon>Insecta</taxon>
        <taxon>Pterygota</taxon>
        <taxon>Neoptera</taxon>
        <taxon>Endopterygota</taxon>
        <taxon>Diptera</taxon>
        <taxon>Nematocera</taxon>
        <taxon>Chironomoidea</taxon>
        <taxon>Chironomidae</taxon>
        <taxon>Chironominae</taxon>
        <taxon>Polypedilum</taxon>
        <taxon>Polypedilum</taxon>
    </lineage>
</organism>
<feature type="region of interest" description="Disordered" evidence="1">
    <location>
        <begin position="345"/>
        <end position="372"/>
    </location>
</feature>
<feature type="compositionally biased region" description="Low complexity" evidence="1">
    <location>
        <begin position="359"/>
        <end position="369"/>
    </location>
</feature>
<dbReference type="PANTHER" id="PTHR12243">
    <property type="entry name" value="MADF DOMAIN TRANSCRIPTION FACTOR"/>
    <property type="match status" value="1"/>
</dbReference>
<evidence type="ECO:0000259" key="2">
    <source>
        <dbReference type="PROSITE" id="PS51029"/>
    </source>
</evidence>
<dbReference type="InterPro" id="IPR006578">
    <property type="entry name" value="MADF-dom"/>
</dbReference>
<evidence type="ECO:0000256" key="1">
    <source>
        <dbReference type="SAM" id="MobiDB-lite"/>
    </source>
</evidence>
<dbReference type="OrthoDB" id="7789738at2759"/>